<dbReference type="SUPFAM" id="SSF54427">
    <property type="entry name" value="NTF2-like"/>
    <property type="match status" value="1"/>
</dbReference>
<dbReference type="GO" id="GO:0051213">
    <property type="term" value="F:dioxygenase activity"/>
    <property type="evidence" value="ECO:0007669"/>
    <property type="project" value="UniProtKB-KW"/>
</dbReference>
<evidence type="ECO:0000313" key="3">
    <source>
        <dbReference type="EMBL" id="SFQ28687.1"/>
    </source>
</evidence>
<accession>A0A1I5XAL1</accession>
<dbReference type="CDD" id="cd00667">
    <property type="entry name" value="ring_hydroxylating_dioxygenases_beta"/>
    <property type="match status" value="1"/>
</dbReference>
<dbReference type="GeneID" id="99654934"/>
<evidence type="ECO:0000313" key="4">
    <source>
        <dbReference type="Proteomes" id="UP000183413"/>
    </source>
</evidence>
<dbReference type="EMBL" id="FOVH01000026">
    <property type="protein sequence ID" value="SFQ28687.1"/>
    <property type="molecule type" value="Genomic_DNA"/>
</dbReference>
<dbReference type="AlphaFoldDB" id="A0A1I5XAL1"/>
<dbReference type="Gene3D" id="3.10.450.50">
    <property type="match status" value="1"/>
</dbReference>
<dbReference type="InParanoid" id="A0A1I5XAL1"/>
<organism evidence="3 4">
    <name type="scientific">Actinomadura madurae</name>
    <dbReference type="NCBI Taxonomy" id="1993"/>
    <lineage>
        <taxon>Bacteria</taxon>
        <taxon>Bacillati</taxon>
        <taxon>Actinomycetota</taxon>
        <taxon>Actinomycetes</taxon>
        <taxon>Streptosporangiales</taxon>
        <taxon>Thermomonosporaceae</taxon>
        <taxon>Actinomadura</taxon>
    </lineage>
</organism>
<dbReference type="Proteomes" id="UP000183413">
    <property type="component" value="Unassembled WGS sequence"/>
</dbReference>
<keyword evidence="4" id="KW-1185">Reference proteome</keyword>
<sequence>MTVDLEAVASPELVASMVLQYQVEKFYNDEAALLDAHKHEQWVELFSEDTHYFMPIRRTRLRRELAKEFTKPGEMAYFDDDKELLQARWKKLASGASWAEDPPSRTRHLITNVRVTEDRGAELSVESNFHVYRTRLKTDVDSWVGSRQDVLRRNGDSFLIARRLILLDQSVVLSRNLTTMF</sequence>
<dbReference type="InterPro" id="IPR000391">
    <property type="entry name" value="Rng_hydr_dOase-bsu"/>
</dbReference>
<dbReference type="RefSeq" id="WP_024935188.1">
    <property type="nucleotide sequence ID" value="NZ_CP083237.1"/>
</dbReference>
<evidence type="ECO:0000256" key="2">
    <source>
        <dbReference type="ARBA" id="ARBA00023002"/>
    </source>
</evidence>
<dbReference type="GO" id="GO:0019380">
    <property type="term" value="P:3-phenylpropionate catabolic process"/>
    <property type="evidence" value="ECO:0007669"/>
    <property type="project" value="TreeGrafter"/>
</dbReference>
<name>A0A1I5XAL1_9ACTN</name>
<comment type="similarity">
    <text evidence="1">Belongs to the bacterial ring-hydroxylating dioxygenase beta subunit family.</text>
</comment>
<evidence type="ECO:0000256" key="1">
    <source>
        <dbReference type="ARBA" id="ARBA00009570"/>
    </source>
</evidence>
<dbReference type="OrthoDB" id="3212009at2"/>
<dbReference type="InterPro" id="IPR032710">
    <property type="entry name" value="NTF2-like_dom_sf"/>
</dbReference>
<gene>
    <name evidence="3" type="ORF">SAMN04489713_12630</name>
</gene>
<reference evidence="3 4" key="1">
    <citation type="submission" date="2016-10" db="EMBL/GenBank/DDBJ databases">
        <authorList>
            <person name="de Groot N.N."/>
        </authorList>
    </citation>
    <scope>NUCLEOTIDE SEQUENCE [LARGE SCALE GENOMIC DNA]</scope>
    <source>
        <strain evidence="3 4">DSM 43067</strain>
    </source>
</reference>
<dbReference type="eggNOG" id="COG5517">
    <property type="taxonomic scope" value="Bacteria"/>
</dbReference>
<dbReference type="NCBIfam" id="NF007479">
    <property type="entry name" value="PRK10069.1"/>
    <property type="match status" value="1"/>
</dbReference>
<proteinExistence type="inferred from homology"/>
<keyword evidence="3" id="KW-0223">Dioxygenase</keyword>
<dbReference type="PANTHER" id="PTHR41534">
    <property type="entry name" value="BLR3401 PROTEIN"/>
    <property type="match status" value="1"/>
</dbReference>
<dbReference type="STRING" id="1993.SAMN04489713_12630"/>
<keyword evidence="2" id="KW-0560">Oxidoreductase</keyword>
<dbReference type="Pfam" id="PF00866">
    <property type="entry name" value="Ring_hydroxyl_B"/>
    <property type="match status" value="1"/>
</dbReference>
<protein>
    <submittedName>
        <fullName evidence="3">Biphenyl 2,3-dioxygenase beta subunit</fullName>
    </submittedName>
</protein>
<dbReference type="PANTHER" id="PTHR41534:SF2">
    <property type="entry name" value="3-PHENYLPROPIONATE_CINNAMIC ACID DIOXYGENASE SUBUNIT BETA"/>
    <property type="match status" value="1"/>
</dbReference>